<evidence type="ECO:0000256" key="3">
    <source>
        <dbReference type="ARBA" id="ARBA00023136"/>
    </source>
</evidence>
<dbReference type="OrthoDB" id="38453at2759"/>
<evidence type="ECO:0000313" key="6">
    <source>
        <dbReference type="EMBL" id="CAB9506893.1"/>
    </source>
</evidence>
<feature type="transmembrane region" description="Helical" evidence="5">
    <location>
        <begin position="149"/>
        <end position="172"/>
    </location>
</feature>
<feature type="compositionally biased region" description="Polar residues" evidence="4">
    <location>
        <begin position="93"/>
        <end position="109"/>
    </location>
</feature>
<dbReference type="SUPFAM" id="SSF52058">
    <property type="entry name" value="L domain-like"/>
    <property type="match status" value="1"/>
</dbReference>
<keyword evidence="1" id="KW-0433">Leucine-rich repeat</keyword>
<gene>
    <name evidence="6" type="ORF">SEMRO_283_G107740.1</name>
</gene>
<name>A0A9N8HE26_9STRA</name>
<organism evidence="6 7">
    <name type="scientific">Seminavis robusta</name>
    <dbReference type="NCBI Taxonomy" id="568900"/>
    <lineage>
        <taxon>Eukaryota</taxon>
        <taxon>Sar</taxon>
        <taxon>Stramenopiles</taxon>
        <taxon>Ochrophyta</taxon>
        <taxon>Bacillariophyta</taxon>
        <taxon>Bacillariophyceae</taxon>
        <taxon>Bacillariophycidae</taxon>
        <taxon>Naviculales</taxon>
        <taxon>Naviculaceae</taxon>
        <taxon>Seminavis</taxon>
    </lineage>
</organism>
<dbReference type="InterPro" id="IPR001611">
    <property type="entry name" value="Leu-rich_rpt"/>
</dbReference>
<sequence length="666" mass="71809">MDKDSEGEQDIRVKEVKAKEETATSAATAIDAINENGHGPMCFSTLVVAGIQPLPGGNNDPTSRQTSQPGAIYVGSNGLLPGQLLLEEENPATTTTRETVTMHSTSGTQDDTEESLAVANLVDQDEQVHQAFPDHENARKRRRDSNKKLKTNILLAAILLIAMGTIVVTVTISASKKNTDPDEEVPTLPPSQAPTSLEGSILSLFSDETIRAIATEDSTPQSKAWQWLWEDQDSLVSHSNDRIKQRFALATLYYATAGNDWNNNTNWLNHSIPECEWYTKPDFATKAFTSSLYPGVLSGFLEPMPTTNCNQHGLYQHLWLDRNNLVGSLPEELYILTSLQTLSVGFNAIQGTISSQIGALTALEGLGFASMGHNGIIPSEIGLLSNLQVFAIDANDHHGNIPTDIWSLTNLRHLSFGVNPRLQGTIPSSVGKFQSLRWLLMDRCNITGTIPSEIGQLSNLEMMTLTGDRVAGTLPSAIGLLQKLRILSVFGNLLHGTLPSEMGQMSTISLLGLAGNQFSGALPSEFGLLTQSRVTLSFRNNALSGTIPTELGLLSQLAVLEFQGNQFTGRIPSEFGKLSSIGRLTFANNSLSGTLPNEFSALHPSLHTLALEGNPLLSGTIPKAICNMNATCAGSVFLFDPCDMQQGLSFDCTGVLCGCDDECSCF</sequence>
<dbReference type="Pfam" id="PF00560">
    <property type="entry name" value="LRR_1"/>
    <property type="match status" value="2"/>
</dbReference>
<proteinExistence type="predicted"/>
<dbReference type="InterPro" id="IPR053213">
    <property type="entry name" value="RLP29"/>
</dbReference>
<feature type="region of interest" description="Disordered" evidence="4">
    <location>
        <begin position="1"/>
        <end position="21"/>
    </location>
</feature>
<keyword evidence="5" id="KW-0812">Transmembrane</keyword>
<feature type="region of interest" description="Disordered" evidence="4">
    <location>
        <begin position="176"/>
        <end position="196"/>
    </location>
</feature>
<evidence type="ECO:0000313" key="7">
    <source>
        <dbReference type="Proteomes" id="UP001153069"/>
    </source>
</evidence>
<dbReference type="FunFam" id="3.80.10.10:FF:000095">
    <property type="entry name" value="LRR receptor-like serine/threonine-protein kinase GSO1"/>
    <property type="match status" value="1"/>
</dbReference>
<feature type="region of interest" description="Disordered" evidence="4">
    <location>
        <begin position="93"/>
        <end position="112"/>
    </location>
</feature>
<evidence type="ECO:0000256" key="5">
    <source>
        <dbReference type="SAM" id="Phobius"/>
    </source>
</evidence>
<keyword evidence="3 5" id="KW-0472">Membrane</keyword>
<dbReference type="Gene3D" id="3.80.10.10">
    <property type="entry name" value="Ribonuclease Inhibitor"/>
    <property type="match status" value="1"/>
</dbReference>
<dbReference type="FunFam" id="3.80.10.10:FF:000383">
    <property type="entry name" value="Leucine-rich repeat receptor protein kinase EMS1"/>
    <property type="match status" value="1"/>
</dbReference>
<dbReference type="PANTHER" id="PTHR48009">
    <property type="entry name" value="LEUCINE-RICH REPEAT (LRR) FAMILY PROTEIN"/>
    <property type="match status" value="1"/>
</dbReference>
<evidence type="ECO:0000256" key="1">
    <source>
        <dbReference type="ARBA" id="ARBA00022614"/>
    </source>
</evidence>
<protein>
    <submittedName>
        <fullName evidence="6">Leucine Rich Repeat</fullName>
    </submittedName>
</protein>
<dbReference type="Proteomes" id="UP001153069">
    <property type="component" value="Unassembled WGS sequence"/>
</dbReference>
<keyword evidence="7" id="KW-1185">Reference proteome</keyword>
<evidence type="ECO:0000256" key="2">
    <source>
        <dbReference type="ARBA" id="ARBA00022737"/>
    </source>
</evidence>
<dbReference type="PANTHER" id="PTHR48009:SF16">
    <property type="entry name" value="LEUCINE-RICH REPEAT-CONTAINING N-TERMINAL PLANT-TYPE DOMAIN-CONTAINING PROTEIN"/>
    <property type="match status" value="1"/>
</dbReference>
<reference evidence="6" key="1">
    <citation type="submission" date="2020-06" db="EMBL/GenBank/DDBJ databases">
        <authorList>
            <consortium name="Plant Systems Biology data submission"/>
        </authorList>
    </citation>
    <scope>NUCLEOTIDE SEQUENCE</scope>
    <source>
        <strain evidence="6">D6</strain>
    </source>
</reference>
<dbReference type="InterPro" id="IPR032675">
    <property type="entry name" value="LRR_dom_sf"/>
</dbReference>
<keyword evidence="5" id="KW-1133">Transmembrane helix</keyword>
<dbReference type="EMBL" id="CAICTM010000282">
    <property type="protein sequence ID" value="CAB9506893.1"/>
    <property type="molecule type" value="Genomic_DNA"/>
</dbReference>
<evidence type="ECO:0000256" key="4">
    <source>
        <dbReference type="SAM" id="MobiDB-lite"/>
    </source>
</evidence>
<keyword evidence="2" id="KW-0677">Repeat</keyword>
<comment type="caution">
    <text evidence="6">The sequence shown here is derived from an EMBL/GenBank/DDBJ whole genome shotgun (WGS) entry which is preliminary data.</text>
</comment>
<accession>A0A9N8HE26</accession>
<dbReference type="AlphaFoldDB" id="A0A9N8HE26"/>